<dbReference type="Gene3D" id="3.40.50.2300">
    <property type="match status" value="2"/>
</dbReference>
<evidence type="ECO:0000259" key="5">
    <source>
        <dbReference type="Pfam" id="PF01094"/>
    </source>
</evidence>
<dbReference type="InterPro" id="IPR001828">
    <property type="entry name" value="ANF_lig-bd_rcpt"/>
</dbReference>
<comment type="caution">
    <text evidence="6">The sequence shown here is derived from an EMBL/GenBank/DDBJ whole genome shotgun (WGS) entry which is preliminary data.</text>
</comment>
<sequence length="110" mass="12605">MLPTQTLITGKSGVCQHLEKGVFAILGLSKSCALATVQSYSDTFQVPFITLSMPQNSSTRGEPYQLYMRPYYIDGLLDVIQHYKWNKILYIYDNDEEVFSLYEILLPINN</sequence>
<dbReference type="EMBL" id="JARBDR010000923">
    <property type="protein sequence ID" value="KAJ8298371.1"/>
    <property type="molecule type" value="Genomic_DNA"/>
</dbReference>
<evidence type="ECO:0000313" key="7">
    <source>
        <dbReference type="Proteomes" id="UP001217089"/>
    </source>
</evidence>
<dbReference type="Pfam" id="PF01094">
    <property type="entry name" value="ANF_receptor"/>
    <property type="match status" value="1"/>
</dbReference>
<evidence type="ECO:0000256" key="4">
    <source>
        <dbReference type="ARBA" id="ARBA00023136"/>
    </source>
</evidence>
<dbReference type="Proteomes" id="UP001217089">
    <property type="component" value="Unassembled WGS sequence"/>
</dbReference>
<keyword evidence="2" id="KW-0812">Transmembrane</keyword>
<keyword evidence="7" id="KW-1185">Reference proteome</keyword>
<evidence type="ECO:0000256" key="2">
    <source>
        <dbReference type="ARBA" id="ARBA00022692"/>
    </source>
</evidence>
<reference evidence="6 7" key="1">
    <citation type="submission" date="2022-12" db="EMBL/GenBank/DDBJ databases">
        <title>Chromosome-level genome of Tegillarca granosa.</title>
        <authorList>
            <person name="Kim J."/>
        </authorList>
    </citation>
    <scope>NUCLEOTIDE SEQUENCE [LARGE SCALE GENOMIC DNA]</scope>
    <source>
        <strain evidence="6">Teg-2019</strain>
        <tissue evidence="6">Adductor muscle</tissue>
    </source>
</reference>
<keyword evidence="3" id="KW-1133">Transmembrane helix</keyword>
<evidence type="ECO:0000256" key="3">
    <source>
        <dbReference type="ARBA" id="ARBA00022989"/>
    </source>
</evidence>
<name>A0ABQ9DYQ3_TEGGR</name>
<dbReference type="SUPFAM" id="SSF53822">
    <property type="entry name" value="Periplasmic binding protein-like I"/>
    <property type="match status" value="1"/>
</dbReference>
<evidence type="ECO:0000313" key="6">
    <source>
        <dbReference type="EMBL" id="KAJ8298371.1"/>
    </source>
</evidence>
<proteinExistence type="predicted"/>
<comment type="subcellular location">
    <subcellularLocation>
        <location evidence="1">Membrane</location>
    </subcellularLocation>
</comment>
<protein>
    <recommendedName>
        <fullName evidence="5">Receptor ligand binding region domain-containing protein</fullName>
    </recommendedName>
</protein>
<accession>A0ABQ9DYQ3</accession>
<dbReference type="InterPro" id="IPR028082">
    <property type="entry name" value="Peripla_BP_I"/>
</dbReference>
<keyword evidence="4" id="KW-0472">Membrane</keyword>
<evidence type="ECO:0000256" key="1">
    <source>
        <dbReference type="ARBA" id="ARBA00004370"/>
    </source>
</evidence>
<feature type="domain" description="Receptor ligand binding region" evidence="5">
    <location>
        <begin position="12"/>
        <end position="97"/>
    </location>
</feature>
<gene>
    <name evidence="6" type="ORF">KUTeg_024902</name>
</gene>
<organism evidence="6 7">
    <name type="scientific">Tegillarca granosa</name>
    <name type="common">Malaysian cockle</name>
    <name type="synonym">Anadara granosa</name>
    <dbReference type="NCBI Taxonomy" id="220873"/>
    <lineage>
        <taxon>Eukaryota</taxon>
        <taxon>Metazoa</taxon>
        <taxon>Spiralia</taxon>
        <taxon>Lophotrochozoa</taxon>
        <taxon>Mollusca</taxon>
        <taxon>Bivalvia</taxon>
        <taxon>Autobranchia</taxon>
        <taxon>Pteriomorphia</taxon>
        <taxon>Arcoida</taxon>
        <taxon>Arcoidea</taxon>
        <taxon>Arcidae</taxon>
        <taxon>Tegillarca</taxon>
    </lineage>
</organism>